<gene>
    <name evidence="2" type="ORF">SAMN05421788_103114</name>
</gene>
<protein>
    <recommendedName>
        <fullName evidence="4">YD repeat-containing protein</fullName>
    </recommendedName>
</protein>
<proteinExistence type="predicted"/>
<evidence type="ECO:0000256" key="1">
    <source>
        <dbReference type="SAM" id="SignalP"/>
    </source>
</evidence>
<reference evidence="3" key="1">
    <citation type="submission" date="2017-01" db="EMBL/GenBank/DDBJ databases">
        <authorList>
            <person name="Varghese N."/>
            <person name="Submissions S."/>
        </authorList>
    </citation>
    <scope>NUCLEOTIDE SEQUENCE [LARGE SCALE GENOMIC DNA]</scope>
    <source>
        <strain evidence="3">DSM 21054</strain>
    </source>
</reference>
<organism evidence="2 3">
    <name type="scientific">Filimonas lacunae</name>
    <dbReference type="NCBI Taxonomy" id="477680"/>
    <lineage>
        <taxon>Bacteria</taxon>
        <taxon>Pseudomonadati</taxon>
        <taxon>Bacteroidota</taxon>
        <taxon>Chitinophagia</taxon>
        <taxon>Chitinophagales</taxon>
        <taxon>Chitinophagaceae</taxon>
        <taxon>Filimonas</taxon>
    </lineage>
</organism>
<sequence length="1245" mass="139780">MLRKDCIVLLLCCIASVFQRVNSQPTFQNPEVAAITKFIDVPVDKATGIPGVQIPLYSMKADGVTVPVLLSYHAGGIKVGEAAGSVGLGWSLQADGFIARAVRGGGADEYGYYYNKGFAPIVPQFDRQLNTAGVDLEPDIYSFSFNGYSGKFLFDKQRRVQLIPEQDLLVESGNIGEGFTITTPDGAKYFFGNGLKDYSRTYGDGSNVDLIPVAWHLYKIITPNNRVITFEYTATSLFQNSNLTPTSKAVILAGGATCAECSIPGSYTNFDGYVIKKIASDLCEINFNYQTALREDCPSGSLHASALDNISITDKTVNSVIKSFRFTTSYFISTDNYSSLNGSAYVVASYLQKRLRLDELQEVGADGTTLPPYKFYYNKHNSVSQLPNKLSTGQDHWGFYNGQSSNKCLIGNYSIYGNNCNNLAKREVNTELKKAYALDEVMFPAGGYTIFEFDNNTGPGLRIKRLITRAQRFEEAVLKEYTYTQEHIIGGEPLYAQSYDLPINQNSYAWEGTFYYDSDDFFFQRYIAFSNPTNYGGELSGNYSIYEKVTEQLADGSRVESYYATDNATAVIDQSNLYPLIYRYTLLDIGKPYTEKYLDKNDFLVKQVDYTYNAYYRTIINLGDAARDYKIGNSEYLRYYYFYTGYLFPVEKKETTYSHDLIPGTDEYRSQVMSSKYEYDGIPASYKGFNGLLNSATYYPAPTHLLQTGEITNVSDGQVLTKRARFVPDYAASFAGAAGTDVFDEASLAIKRMYEKHRYNAPVEAYSIKTKDGTDKIIAASLTRYADLHAEDPGKEIVVPVKKQRLSIASPISYTASLLAGISKSGNNYQFSAMNAYEEEAVFSKYGENAQLLEYTGKDKVTHAFLWGYSNYFPVADVVNSSYGNIFYTGFEELQEGYSTTARTGKKSKLNGFQQSLTGLSNGKYVLSYWLYVSGNWQLSSQNITVSNGAYTISLSGQVDDVRFAPQQSMMKTYTYDPLVNMSSETNENNQVKLFEHDGMGRLHMIKDDKNNIEKVFAYNYGSVDNSNANYQATGVVRCRPCVYNTALNSYIQERELKDINAASSTYNQTYWEYIGYSATACASASDWAVTSTPLRCKKDANNNNNGLREREYQNINKCSDEYGNKKWEVVDENVTACPLPVVYAKIYIENEEYYDYQQTTTGEIIIRFYSDAACTQPYAVNGLTVSFRSENSCTGTVNYTRECNNEMDYLFDGYTNYLSYLNSSNVFCNVKYYLNANAAYVIVN</sequence>
<dbReference type="EMBL" id="FTOR01000003">
    <property type="protein sequence ID" value="SIT04494.1"/>
    <property type="molecule type" value="Genomic_DNA"/>
</dbReference>
<dbReference type="Proteomes" id="UP000186917">
    <property type="component" value="Unassembled WGS sequence"/>
</dbReference>
<evidence type="ECO:0000313" key="3">
    <source>
        <dbReference type="Proteomes" id="UP000186917"/>
    </source>
</evidence>
<name>A0A1N7P1R1_9BACT</name>
<keyword evidence="1" id="KW-0732">Signal</keyword>
<feature type="chain" id="PRO_5013269835" description="YD repeat-containing protein" evidence="1">
    <location>
        <begin position="24"/>
        <end position="1245"/>
    </location>
</feature>
<dbReference type="OrthoDB" id="680656at2"/>
<dbReference type="RefSeq" id="WP_076378769.1">
    <property type="nucleotide sequence ID" value="NZ_AP017422.1"/>
</dbReference>
<dbReference type="STRING" id="477680.SAMN05421788_103114"/>
<keyword evidence="3" id="KW-1185">Reference proteome</keyword>
<feature type="signal peptide" evidence="1">
    <location>
        <begin position="1"/>
        <end position="23"/>
    </location>
</feature>
<accession>A0A1N7P1R1</accession>
<evidence type="ECO:0000313" key="2">
    <source>
        <dbReference type="EMBL" id="SIT04494.1"/>
    </source>
</evidence>
<evidence type="ECO:0008006" key="4">
    <source>
        <dbReference type="Google" id="ProtNLM"/>
    </source>
</evidence>
<dbReference type="AlphaFoldDB" id="A0A1N7P1R1"/>